<dbReference type="Pfam" id="PF03401">
    <property type="entry name" value="TctC"/>
    <property type="match status" value="1"/>
</dbReference>
<feature type="region of interest" description="Disordered" evidence="2">
    <location>
        <begin position="1"/>
        <end position="55"/>
    </location>
</feature>
<proteinExistence type="inferred from homology"/>
<reference evidence="4" key="1">
    <citation type="submission" date="2018-06" db="EMBL/GenBank/DDBJ databases">
        <authorList>
            <person name="Khan S.A."/>
        </authorList>
    </citation>
    <scope>NUCLEOTIDE SEQUENCE [LARGE SCALE GENOMIC DNA]</scope>
    <source>
        <strain evidence="4">DB-1506</strain>
    </source>
</reference>
<dbReference type="OrthoDB" id="7246695at2"/>
<organism evidence="3 4">
    <name type="scientific">Roseicella frigidaeris</name>
    <dbReference type="NCBI Taxonomy" id="2230885"/>
    <lineage>
        <taxon>Bacteria</taxon>
        <taxon>Pseudomonadati</taxon>
        <taxon>Pseudomonadota</taxon>
        <taxon>Alphaproteobacteria</taxon>
        <taxon>Acetobacterales</taxon>
        <taxon>Roseomonadaceae</taxon>
        <taxon>Roseicella</taxon>
    </lineage>
</organism>
<gene>
    <name evidence="3" type="ORF">DOO78_21760</name>
</gene>
<feature type="compositionally biased region" description="Low complexity" evidence="2">
    <location>
        <begin position="36"/>
        <end position="47"/>
    </location>
</feature>
<comment type="caution">
    <text evidence="3">The sequence shown here is derived from an EMBL/GenBank/DDBJ whole genome shotgun (WGS) entry which is preliminary data.</text>
</comment>
<dbReference type="InterPro" id="IPR005064">
    <property type="entry name" value="BUG"/>
</dbReference>
<dbReference type="Gene3D" id="3.40.190.10">
    <property type="entry name" value="Periplasmic binding protein-like II"/>
    <property type="match status" value="1"/>
</dbReference>
<sequence length="383" mass="38603">MRDDGPGHASPPGSVPEPAPAGWPREGTLHDAALPGCVGPASAAGSAGREGGSGMGIRRRQAVSLAWAAACGIAATRGAGGAETAWPDRPVRLVVPFGAGGASDTLARSLANAFPAATGGQSMVVENRGGAGGTIAGAAVAQAKPDGATLMLADLGANAIARELQPGTPYDPATAFTPICHLANMPLVLAAPASLPAEDLAGFVALARQRGDMPYAHPGIGYSGHLAQELMNRDLGLRMVPVPYRSGAEVARSILAGETLSTFMTVSTALPFIHEGRMRALAVSTREPVALLPGVPPVAQALPGFEAVVWNGVVGPAGLPPAITLAANRVCNAILAEPAVAEAIRSRQAGEPVGGTPAQFAAFIGAEIARWTPLVRSLGLRLE</sequence>
<dbReference type="InterPro" id="IPR042100">
    <property type="entry name" value="Bug_dom1"/>
</dbReference>
<evidence type="ECO:0000256" key="2">
    <source>
        <dbReference type="SAM" id="MobiDB-lite"/>
    </source>
</evidence>
<dbReference type="AlphaFoldDB" id="A0A327M278"/>
<dbReference type="PANTHER" id="PTHR42928:SF5">
    <property type="entry name" value="BLR1237 PROTEIN"/>
    <property type="match status" value="1"/>
</dbReference>
<evidence type="ECO:0000256" key="1">
    <source>
        <dbReference type="ARBA" id="ARBA00006987"/>
    </source>
</evidence>
<dbReference type="PANTHER" id="PTHR42928">
    <property type="entry name" value="TRICARBOXYLATE-BINDING PROTEIN"/>
    <property type="match status" value="1"/>
</dbReference>
<name>A0A327M278_9PROT</name>
<dbReference type="Gene3D" id="3.40.190.150">
    <property type="entry name" value="Bordetella uptake gene, domain 1"/>
    <property type="match status" value="1"/>
</dbReference>
<dbReference type="EMBL" id="QLIX01000024">
    <property type="protein sequence ID" value="RAI56292.1"/>
    <property type="molecule type" value="Genomic_DNA"/>
</dbReference>
<accession>A0A327M278</accession>
<protein>
    <submittedName>
        <fullName evidence="3">Tripartite tricarboxylate transporter substrate binding protein</fullName>
    </submittedName>
</protein>
<dbReference type="Proteomes" id="UP000249065">
    <property type="component" value="Unassembled WGS sequence"/>
</dbReference>
<evidence type="ECO:0000313" key="4">
    <source>
        <dbReference type="Proteomes" id="UP000249065"/>
    </source>
</evidence>
<comment type="similarity">
    <text evidence="1">Belongs to the UPF0065 (bug) family.</text>
</comment>
<evidence type="ECO:0000313" key="3">
    <source>
        <dbReference type="EMBL" id="RAI56292.1"/>
    </source>
</evidence>
<keyword evidence="4" id="KW-1185">Reference proteome</keyword>